<organism evidence="2 3">
    <name type="scientific">Anaerohalosphaera lusitana</name>
    <dbReference type="NCBI Taxonomy" id="1936003"/>
    <lineage>
        <taxon>Bacteria</taxon>
        <taxon>Pseudomonadati</taxon>
        <taxon>Planctomycetota</taxon>
        <taxon>Phycisphaerae</taxon>
        <taxon>Sedimentisphaerales</taxon>
        <taxon>Anaerohalosphaeraceae</taxon>
        <taxon>Anaerohalosphaera</taxon>
    </lineage>
</organism>
<feature type="transmembrane region" description="Helical" evidence="1">
    <location>
        <begin position="75"/>
        <end position="100"/>
    </location>
</feature>
<feature type="transmembrane region" description="Helical" evidence="1">
    <location>
        <begin position="112"/>
        <end position="142"/>
    </location>
</feature>
<evidence type="ECO:0000313" key="2">
    <source>
        <dbReference type="EMBL" id="AQT67795.1"/>
    </source>
</evidence>
<accession>A0A1U9NIZ7</accession>
<dbReference type="Proteomes" id="UP000189674">
    <property type="component" value="Chromosome"/>
</dbReference>
<protein>
    <recommendedName>
        <fullName evidence="4">DUF4199 domain-containing protein</fullName>
    </recommendedName>
</protein>
<dbReference type="AlphaFoldDB" id="A0A1U9NIZ7"/>
<gene>
    <name evidence="2" type="ORF">STSP2_00944</name>
</gene>
<dbReference type="EMBL" id="CP019791">
    <property type="protein sequence ID" value="AQT67795.1"/>
    <property type="molecule type" value="Genomic_DNA"/>
</dbReference>
<evidence type="ECO:0008006" key="4">
    <source>
        <dbReference type="Google" id="ProtNLM"/>
    </source>
</evidence>
<evidence type="ECO:0000256" key="1">
    <source>
        <dbReference type="SAM" id="Phobius"/>
    </source>
</evidence>
<dbReference type="KEGG" id="alus:STSP2_00944"/>
<sequence length="151" mass="16140">MKMNSPFSIFVIAAVMLTGGGFGWLTGLAYYSDYWAVGMVAGLISGYPLAKFYLGHLTKKSQSDGDKFYIWLSGTCNAVLCGLICTAIVHGVMIAMIIMVSEKTLFQHTEGFWPLFVAVGMMFGTGAGLVVGGICTSIYVAIAKDPIREAA</sequence>
<evidence type="ECO:0000313" key="3">
    <source>
        <dbReference type="Proteomes" id="UP000189674"/>
    </source>
</evidence>
<keyword evidence="1" id="KW-0472">Membrane</keyword>
<dbReference type="RefSeq" id="WP_146660274.1">
    <property type="nucleotide sequence ID" value="NZ_CP019791.1"/>
</dbReference>
<keyword evidence="3" id="KW-1185">Reference proteome</keyword>
<keyword evidence="1" id="KW-1133">Transmembrane helix</keyword>
<reference evidence="3" key="1">
    <citation type="submission" date="2017-02" db="EMBL/GenBank/DDBJ databases">
        <title>Comparative genomics and description of representatives of a novel lineage of planctomycetes thriving in anoxic sediments.</title>
        <authorList>
            <person name="Spring S."/>
            <person name="Bunk B."/>
            <person name="Sproer C."/>
        </authorList>
    </citation>
    <scope>NUCLEOTIDE SEQUENCE [LARGE SCALE GENOMIC DNA]</scope>
    <source>
        <strain evidence="3">ST-NAGAB-D1</strain>
    </source>
</reference>
<feature type="transmembrane region" description="Helical" evidence="1">
    <location>
        <begin position="34"/>
        <end position="54"/>
    </location>
</feature>
<name>A0A1U9NIZ7_9BACT</name>
<keyword evidence="1" id="KW-0812">Transmembrane</keyword>
<proteinExistence type="predicted"/>
<feature type="transmembrane region" description="Helical" evidence="1">
    <location>
        <begin position="7"/>
        <end position="28"/>
    </location>
</feature>